<gene>
    <name evidence="2" type="ORF">C1H84_12305</name>
</gene>
<evidence type="ECO:0000313" key="2">
    <source>
        <dbReference type="EMBL" id="RBM00709.1"/>
    </source>
</evidence>
<evidence type="ECO:0000313" key="3">
    <source>
        <dbReference type="Proteomes" id="UP000252167"/>
    </source>
</evidence>
<dbReference type="Pfam" id="PF04213">
    <property type="entry name" value="HtaA"/>
    <property type="match status" value="1"/>
</dbReference>
<comment type="caution">
    <text evidence="2">The sequence shown here is derived from an EMBL/GenBank/DDBJ whole genome shotgun (WGS) entry which is preliminary data.</text>
</comment>
<dbReference type="AlphaFoldDB" id="A0A365YDS5"/>
<dbReference type="InterPro" id="IPR007331">
    <property type="entry name" value="Htaa"/>
</dbReference>
<protein>
    <recommendedName>
        <fullName evidence="1">Htaa domain-containing protein</fullName>
    </recommendedName>
</protein>
<dbReference type="EMBL" id="POAF01000005">
    <property type="protein sequence ID" value="RBM00709.1"/>
    <property type="molecule type" value="Genomic_DNA"/>
</dbReference>
<name>A0A365YDS5_9MICC</name>
<reference evidence="2 3" key="1">
    <citation type="submission" date="2018-01" db="EMBL/GenBank/DDBJ databases">
        <title>Glutamicibacter soli strain NHPC-3 Whole genome sequence and assembly.</title>
        <authorList>
            <person name="Choudhury P."/>
            <person name="Gupta D."/>
            <person name="Sengupta K."/>
            <person name="Jawed A."/>
            <person name="Sultana N."/>
            <person name="Saha P."/>
        </authorList>
    </citation>
    <scope>NUCLEOTIDE SEQUENCE [LARGE SCALE GENOMIC DNA]</scope>
    <source>
        <strain evidence="2 3">NHPC-3</strain>
    </source>
</reference>
<feature type="domain" description="Htaa" evidence="1">
    <location>
        <begin position="33"/>
        <end position="172"/>
    </location>
</feature>
<dbReference type="Proteomes" id="UP000252167">
    <property type="component" value="Unassembled WGS sequence"/>
</dbReference>
<proteinExistence type="predicted"/>
<organism evidence="2 3">
    <name type="scientific">Glutamicibacter soli</name>
    <dbReference type="NCBI Taxonomy" id="453836"/>
    <lineage>
        <taxon>Bacteria</taxon>
        <taxon>Bacillati</taxon>
        <taxon>Actinomycetota</taxon>
        <taxon>Actinomycetes</taxon>
        <taxon>Micrococcales</taxon>
        <taxon>Micrococcaceae</taxon>
        <taxon>Glutamicibacter</taxon>
    </lineage>
</organism>
<sequence>MNGPQAPAGAVKYWGQPQIFMEELMAGDAFQPHLQWGVKASFVGYIASLADGRIEASNGVWQVGNALAFPVHPAVDVPDNEIWFNGRVSFSGHGGMMKLELNEPRIENQGESIFLTIDTPEGRTAIAELTETGVSHAMGMTRTRFSAVVTEDGSKMFNGQYPAGQAMEEVEVTLRG</sequence>
<accession>A0A365YDS5</accession>
<evidence type="ECO:0000259" key="1">
    <source>
        <dbReference type="Pfam" id="PF04213"/>
    </source>
</evidence>
<keyword evidence="3" id="KW-1185">Reference proteome</keyword>